<dbReference type="AlphaFoldDB" id="A0A0D0AWE4"/>
<evidence type="ECO:0000256" key="1">
    <source>
        <dbReference type="SAM" id="MobiDB-lite"/>
    </source>
</evidence>
<dbReference type="InParanoid" id="A0A0D0AWE4"/>
<feature type="non-terminal residue" evidence="2">
    <location>
        <position position="1"/>
    </location>
</feature>
<feature type="compositionally biased region" description="Basic and acidic residues" evidence="1">
    <location>
        <begin position="64"/>
        <end position="79"/>
    </location>
</feature>
<dbReference type="Proteomes" id="UP000054485">
    <property type="component" value="Unassembled WGS sequence"/>
</dbReference>
<reference evidence="2 3" key="1">
    <citation type="submission" date="2014-04" db="EMBL/GenBank/DDBJ databases">
        <authorList>
            <consortium name="DOE Joint Genome Institute"/>
            <person name="Kuo A."/>
            <person name="Ruytinx J."/>
            <person name="Rineau F."/>
            <person name="Colpaert J."/>
            <person name="Kohler A."/>
            <person name="Nagy L.G."/>
            <person name="Floudas D."/>
            <person name="Copeland A."/>
            <person name="Barry K.W."/>
            <person name="Cichocki N."/>
            <person name="Veneault-Fourrey C."/>
            <person name="LaButti K."/>
            <person name="Lindquist E.A."/>
            <person name="Lipzen A."/>
            <person name="Lundell T."/>
            <person name="Morin E."/>
            <person name="Murat C."/>
            <person name="Sun H."/>
            <person name="Tunlid A."/>
            <person name="Henrissat B."/>
            <person name="Grigoriev I.V."/>
            <person name="Hibbett D.S."/>
            <person name="Martin F."/>
            <person name="Nordberg H.P."/>
            <person name="Cantor M.N."/>
            <person name="Hua S.X."/>
        </authorList>
    </citation>
    <scope>NUCLEOTIDE SEQUENCE [LARGE SCALE GENOMIC DNA]</scope>
    <source>
        <strain evidence="2 3">UH-Slu-Lm8-n1</strain>
    </source>
</reference>
<dbReference type="HOGENOM" id="CLU_2446826_0_0_1"/>
<organism evidence="2 3">
    <name type="scientific">Suillus luteus UH-Slu-Lm8-n1</name>
    <dbReference type="NCBI Taxonomy" id="930992"/>
    <lineage>
        <taxon>Eukaryota</taxon>
        <taxon>Fungi</taxon>
        <taxon>Dikarya</taxon>
        <taxon>Basidiomycota</taxon>
        <taxon>Agaricomycotina</taxon>
        <taxon>Agaricomycetes</taxon>
        <taxon>Agaricomycetidae</taxon>
        <taxon>Boletales</taxon>
        <taxon>Suillineae</taxon>
        <taxon>Suillaceae</taxon>
        <taxon>Suillus</taxon>
    </lineage>
</organism>
<gene>
    <name evidence="2" type="ORF">CY34DRAFT_805241</name>
</gene>
<protein>
    <submittedName>
        <fullName evidence="2">Uncharacterized protein</fullName>
    </submittedName>
</protein>
<name>A0A0D0AWE4_9AGAM</name>
<accession>A0A0D0AWE4</accession>
<feature type="region of interest" description="Disordered" evidence="1">
    <location>
        <begin position="64"/>
        <end position="90"/>
    </location>
</feature>
<dbReference type="EMBL" id="KN835246">
    <property type="protein sequence ID" value="KIK42179.1"/>
    <property type="molecule type" value="Genomic_DNA"/>
</dbReference>
<evidence type="ECO:0000313" key="3">
    <source>
        <dbReference type="Proteomes" id="UP000054485"/>
    </source>
</evidence>
<reference evidence="3" key="2">
    <citation type="submission" date="2015-01" db="EMBL/GenBank/DDBJ databases">
        <title>Evolutionary Origins and Diversification of the Mycorrhizal Mutualists.</title>
        <authorList>
            <consortium name="DOE Joint Genome Institute"/>
            <consortium name="Mycorrhizal Genomics Consortium"/>
            <person name="Kohler A."/>
            <person name="Kuo A."/>
            <person name="Nagy L.G."/>
            <person name="Floudas D."/>
            <person name="Copeland A."/>
            <person name="Barry K.W."/>
            <person name="Cichocki N."/>
            <person name="Veneault-Fourrey C."/>
            <person name="LaButti K."/>
            <person name="Lindquist E.A."/>
            <person name="Lipzen A."/>
            <person name="Lundell T."/>
            <person name="Morin E."/>
            <person name="Murat C."/>
            <person name="Riley R."/>
            <person name="Ohm R."/>
            <person name="Sun H."/>
            <person name="Tunlid A."/>
            <person name="Henrissat B."/>
            <person name="Grigoriev I.V."/>
            <person name="Hibbett D.S."/>
            <person name="Martin F."/>
        </authorList>
    </citation>
    <scope>NUCLEOTIDE SEQUENCE [LARGE SCALE GENOMIC DNA]</scope>
    <source>
        <strain evidence="3">UH-Slu-Lm8-n1</strain>
    </source>
</reference>
<evidence type="ECO:0000313" key="2">
    <source>
        <dbReference type="EMBL" id="KIK42179.1"/>
    </source>
</evidence>
<proteinExistence type="predicted"/>
<keyword evidence="3" id="KW-1185">Reference proteome</keyword>
<sequence length="90" mass="9841">MLLSKFRPKIAGQLAIVIATQRLDKISLQAPLTGVLLAWKRSSEDLGAVDRYFVSKSCARSSRDPWERGIGKPDSRCGHGEGQLTTVTSL</sequence>